<dbReference type="Pfam" id="PF01558">
    <property type="entry name" value="POR"/>
    <property type="match status" value="1"/>
</dbReference>
<dbReference type="InterPro" id="IPR052554">
    <property type="entry name" value="2-oxoglutarate_synth_KorC"/>
</dbReference>
<dbReference type="PANTHER" id="PTHR42730">
    <property type="entry name" value="2-OXOGLUTARATE SYNTHASE SUBUNIT KORC"/>
    <property type="match status" value="1"/>
</dbReference>
<protein>
    <submittedName>
        <fullName evidence="3">2-oxoacid:acceptor oxidoreductase family protein</fullName>
    </submittedName>
</protein>
<sequence length="176" mass="19309">MEKSIIIAGYGGQGVLFFGTTLAQAAMLEGKNTTWIPSYGAEMRGGHANCSVKISDNEIASPIIDYADYGIFLNDKAMEKFEKSMAKDSLVIANASIIEKTPSRNDVDYLMVKLGDCAQSIEGGLLNIVTLGYFIKKTQILKKQSALNALEFVSKKKNPAFLKRNLESFEAGYNFE</sequence>
<dbReference type="Proteomes" id="UP000823928">
    <property type="component" value="Unassembled WGS sequence"/>
</dbReference>
<dbReference type="InterPro" id="IPR002869">
    <property type="entry name" value="Pyrv_flavodox_OxRed_cen"/>
</dbReference>
<gene>
    <name evidence="3" type="ORF">IAC10_07870</name>
</gene>
<dbReference type="PANTHER" id="PTHR42730:SF1">
    <property type="entry name" value="2-OXOGLUTARATE SYNTHASE SUBUNIT KORC"/>
    <property type="match status" value="1"/>
</dbReference>
<reference evidence="3" key="1">
    <citation type="submission" date="2020-10" db="EMBL/GenBank/DDBJ databases">
        <authorList>
            <person name="Gilroy R."/>
        </authorList>
    </citation>
    <scope>NUCLEOTIDE SEQUENCE</scope>
    <source>
        <strain evidence="3">6276</strain>
    </source>
</reference>
<evidence type="ECO:0000259" key="2">
    <source>
        <dbReference type="Pfam" id="PF01558"/>
    </source>
</evidence>
<dbReference type="EMBL" id="DVIU01000156">
    <property type="protein sequence ID" value="HIS36531.1"/>
    <property type="molecule type" value="Genomic_DNA"/>
</dbReference>
<dbReference type="AlphaFoldDB" id="A0A9D1JN16"/>
<evidence type="ECO:0000256" key="1">
    <source>
        <dbReference type="ARBA" id="ARBA00023002"/>
    </source>
</evidence>
<comment type="caution">
    <text evidence="3">The sequence shown here is derived from an EMBL/GenBank/DDBJ whole genome shotgun (WGS) entry which is preliminary data.</text>
</comment>
<reference evidence="3" key="2">
    <citation type="journal article" date="2021" name="PeerJ">
        <title>Extensive microbial diversity within the chicken gut microbiome revealed by metagenomics and culture.</title>
        <authorList>
            <person name="Gilroy R."/>
            <person name="Ravi A."/>
            <person name="Getino M."/>
            <person name="Pursley I."/>
            <person name="Horton D.L."/>
            <person name="Alikhan N.F."/>
            <person name="Baker D."/>
            <person name="Gharbi K."/>
            <person name="Hall N."/>
            <person name="Watson M."/>
            <person name="Adriaenssens E.M."/>
            <person name="Foster-Nyarko E."/>
            <person name="Jarju S."/>
            <person name="Secka A."/>
            <person name="Antonio M."/>
            <person name="Oren A."/>
            <person name="Chaudhuri R.R."/>
            <person name="La Ragione R."/>
            <person name="Hildebrand F."/>
            <person name="Pallen M.J."/>
        </authorList>
    </citation>
    <scope>NUCLEOTIDE SEQUENCE</scope>
    <source>
        <strain evidence="3">6276</strain>
    </source>
</reference>
<dbReference type="InterPro" id="IPR019752">
    <property type="entry name" value="Pyrv/ketoisovalerate_OxRed_cat"/>
</dbReference>
<dbReference type="SUPFAM" id="SSF53323">
    <property type="entry name" value="Pyruvate-ferredoxin oxidoreductase, PFOR, domain III"/>
    <property type="match status" value="1"/>
</dbReference>
<dbReference type="GO" id="GO:0016903">
    <property type="term" value="F:oxidoreductase activity, acting on the aldehyde or oxo group of donors"/>
    <property type="evidence" value="ECO:0007669"/>
    <property type="project" value="InterPro"/>
</dbReference>
<proteinExistence type="predicted"/>
<name>A0A9D1JN16_9BACT</name>
<evidence type="ECO:0000313" key="3">
    <source>
        <dbReference type="EMBL" id="HIS36531.1"/>
    </source>
</evidence>
<evidence type="ECO:0000313" key="4">
    <source>
        <dbReference type="Proteomes" id="UP000823928"/>
    </source>
</evidence>
<dbReference type="Gene3D" id="3.40.920.10">
    <property type="entry name" value="Pyruvate-ferredoxin oxidoreductase, PFOR, domain III"/>
    <property type="match status" value="1"/>
</dbReference>
<organism evidence="3 4">
    <name type="scientific">Candidatus Scatousia excrementigallinarum</name>
    <dbReference type="NCBI Taxonomy" id="2840935"/>
    <lineage>
        <taxon>Bacteria</taxon>
        <taxon>Candidatus Scatousia</taxon>
    </lineage>
</organism>
<keyword evidence="1" id="KW-0560">Oxidoreductase</keyword>
<feature type="domain" description="Pyruvate/ketoisovalerate oxidoreductase catalytic" evidence="2">
    <location>
        <begin position="11"/>
        <end position="174"/>
    </location>
</feature>
<accession>A0A9D1JN16</accession>